<reference evidence="1 2" key="1">
    <citation type="submission" date="2019-05" db="EMBL/GenBank/DDBJ databases">
        <title>Streptomyces marianii sp. nov., a novel marine actinomycete from southern coast of India.</title>
        <authorList>
            <person name="Iniyan A.M."/>
            <person name="Wink J."/>
            <person name="Ramprasad E."/>
            <person name="Ramana C.V."/>
            <person name="Bunk B."/>
            <person name="Sproer C."/>
            <person name="Joseph F.-J.R.S."/>
            <person name="Vincent S.G.P."/>
        </authorList>
    </citation>
    <scope>NUCLEOTIDE SEQUENCE [LARGE SCALE GENOMIC DNA]</scope>
    <source>
        <strain evidence="1 2">ICN19</strain>
    </source>
</reference>
<keyword evidence="2" id="KW-1185">Reference proteome</keyword>
<proteinExistence type="predicted"/>
<dbReference type="RefSeq" id="WP_138058342.1">
    <property type="nucleotide sequence ID" value="NZ_VAWE01000003.1"/>
</dbReference>
<protein>
    <submittedName>
        <fullName evidence="1">Uncharacterized protein</fullName>
    </submittedName>
</protein>
<evidence type="ECO:0000313" key="1">
    <source>
        <dbReference type="EMBL" id="TLQ38972.1"/>
    </source>
</evidence>
<dbReference type="Proteomes" id="UP000305921">
    <property type="component" value="Unassembled WGS sequence"/>
</dbReference>
<accession>A0A5R9DVB2</accession>
<comment type="caution">
    <text evidence="1">The sequence shown here is derived from an EMBL/GenBank/DDBJ whole genome shotgun (WGS) entry which is preliminary data.</text>
</comment>
<organism evidence="1 2">
    <name type="scientific">Streptomyces marianii</name>
    <dbReference type="NCBI Taxonomy" id="1817406"/>
    <lineage>
        <taxon>Bacteria</taxon>
        <taxon>Bacillati</taxon>
        <taxon>Actinomycetota</taxon>
        <taxon>Actinomycetes</taxon>
        <taxon>Kitasatosporales</taxon>
        <taxon>Streptomycetaceae</taxon>
        <taxon>Streptomyces</taxon>
    </lineage>
</organism>
<dbReference type="AlphaFoldDB" id="A0A5R9DVB2"/>
<sequence length="185" mass="21555">MNRLRRRLWNSRIVWWLRASLPWYEDPLAVTERPALPLDEVFRRMGAGPSTWRNPDCRHRGTLAVYRPLPLPVAVRAPLHAIQLAHCVFCEGWVYRRTWLPWPGDDSGDCPDVRPDLAHHLRCRITSRRAEQLLNDPDVLSWERALTRLAADAPGLSRDWQPAPESMARLINQANREWDSTNLWG</sequence>
<dbReference type="EMBL" id="VAWE01000003">
    <property type="protein sequence ID" value="TLQ38972.1"/>
    <property type="molecule type" value="Genomic_DNA"/>
</dbReference>
<evidence type="ECO:0000313" key="2">
    <source>
        <dbReference type="Proteomes" id="UP000305921"/>
    </source>
</evidence>
<gene>
    <name evidence="1" type="ORF">FEF34_39840</name>
</gene>
<name>A0A5R9DVB2_9ACTN</name>